<proteinExistence type="predicted"/>
<dbReference type="AlphaFoldDB" id="A0A834TH13"/>
<name>A0A834TH13_9FABA</name>
<comment type="caution">
    <text evidence="1">The sequence shown here is derived from an EMBL/GenBank/DDBJ whole genome shotgun (WGS) entry which is preliminary data.</text>
</comment>
<keyword evidence="2" id="KW-1185">Reference proteome</keyword>
<evidence type="ECO:0000313" key="1">
    <source>
        <dbReference type="EMBL" id="KAF7817244.1"/>
    </source>
</evidence>
<accession>A0A834TH13</accession>
<reference evidence="1" key="1">
    <citation type="submission" date="2020-09" db="EMBL/GenBank/DDBJ databases">
        <title>Genome-Enabled Discovery of Anthraquinone Biosynthesis in Senna tora.</title>
        <authorList>
            <person name="Kang S.-H."/>
            <person name="Pandey R.P."/>
            <person name="Lee C.-M."/>
            <person name="Sim J.-S."/>
            <person name="Jeong J.-T."/>
            <person name="Choi B.-S."/>
            <person name="Jung M."/>
            <person name="Ginzburg D."/>
            <person name="Zhao K."/>
            <person name="Won S.Y."/>
            <person name="Oh T.-J."/>
            <person name="Yu Y."/>
            <person name="Kim N.-H."/>
            <person name="Lee O.R."/>
            <person name="Lee T.-H."/>
            <person name="Bashyal P."/>
            <person name="Kim T.-S."/>
            <person name="Lee W.-H."/>
            <person name="Kawkins C."/>
            <person name="Kim C.-K."/>
            <person name="Kim J.S."/>
            <person name="Ahn B.O."/>
            <person name="Rhee S.Y."/>
            <person name="Sohng J.K."/>
        </authorList>
    </citation>
    <scope>NUCLEOTIDE SEQUENCE</scope>
    <source>
        <tissue evidence="1">Leaf</tissue>
    </source>
</reference>
<organism evidence="1 2">
    <name type="scientific">Senna tora</name>
    <dbReference type="NCBI Taxonomy" id="362788"/>
    <lineage>
        <taxon>Eukaryota</taxon>
        <taxon>Viridiplantae</taxon>
        <taxon>Streptophyta</taxon>
        <taxon>Embryophyta</taxon>
        <taxon>Tracheophyta</taxon>
        <taxon>Spermatophyta</taxon>
        <taxon>Magnoliopsida</taxon>
        <taxon>eudicotyledons</taxon>
        <taxon>Gunneridae</taxon>
        <taxon>Pentapetalae</taxon>
        <taxon>rosids</taxon>
        <taxon>fabids</taxon>
        <taxon>Fabales</taxon>
        <taxon>Fabaceae</taxon>
        <taxon>Caesalpinioideae</taxon>
        <taxon>Cassia clade</taxon>
        <taxon>Senna</taxon>
    </lineage>
</organism>
<protein>
    <submittedName>
        <fullName evidence="1">Uncharacterized protein</fullName>
    </submittedName>
</protein>
<dbReference type="Proteomes" id="UP000634136">
    <property type="component" value="Unassembled WGS sequence"/>
</dbReference>
<gene>
    <name evidence="1" type="ORF">G2W53_031213</name>
</gene>
<dbReference type="EMBL" id="JAAIUW010000009">
    <property type="protein sequence ID" value="KAF7817244.1"/>
    <property type="molecule type" value="Genomic_DNA"/>
</dbReference>
<sequence>MAFEGLDIRDCRTLVGDVEWRWVCRKEDVQVTMKIILVLSVGDLEAGGAFSLFF</sequence>
<evidence type="ECO:0000313" key="2">
    <source>
        <dbReference type="Proteomes" id="UP000634136"/>
    </source>
</evidence>